<evidence type="ECO:0000313" key="9">
    <source>
        <dbReference type="EMBL" id="AOM67161.1"/>
    </source>
</evidence>
<accession>A0A1C9CFK3</accession>
<dbReference type="GO" id="GO:0005737">
    <property type="term" value="C:cytoplasm"/>
    <property type="evidence" value="ECO:0007669"/>
    <property type="project" value="TreeGrafter"/>
</dbReference>
<dbReference type="AlphaFoldDB" id="A0A1C9CFK3"/>
<dbReference type="Gene3D" id="2.40.50.140">
    <property type="entry name" value="Nucleic acid-binding proteins"/>
    <property type="match status" value="1"/>
</dbReference>
<comment type="cofactor">
    <cofactor evidence="1">
        <name>Mg(2+)</name>
        <dbReference type="ChEBI" id="CHEBI:18420"/>
    </cofactor>
</comment>
<proteinExistence type="inferred from homology"/>
<keyword evidence="6" id="KW-0694">RNA-binding</keyword>
<dbReference type="CDD" id="cd04453">
    <property type="entry name" value="S1_RNase_E"/>
    <property type="match status" value="1"/>
</dbReference>
<dbReference type="PANTHER" id="PTHR30001">
    <property type="entry name" value="RIBONUCLEASE"/>
    <property type="match status" value="1"/>
</dbReference>
<comment type="function">
    <text evidence="7">Involved in intercistronic processing of primary transcripts from chloroplast operons. The endonucleolytic activity of the enzyme depends on the number of phosphates at the 5' end, is inhibited by structured RNA, and preferentially cleaves A/U-rich sequences.</text>
</comment>
<dbReference type="GeneID" id="29074173"/>
<keyword evidence="4" id="KW-0378">Hydrolase</keyword>
<evidence type="ECO:0000256" key="4">
    <source>
        <dbReference type="ARBA" id="ARBA00022801"/>
    </source>
</evidence>
<dbReference type="SMART" id="SM00316">
    <property type="entry name" value="S1"/>
    <property type="match status" value="1"/>
</dbReference>
<dbReference type="InterPro" id="IPR004659">
    <property type="entry name" value="RNase_E/G"/>
</dbReference>
<evidence type="ECO:0000256" key="3">
    <source>
        <dbReference type="ARBA" id="ARBA00022723"/>
    </source>
</evidence>
<dbReference type="GO" id="GO:0006364">
    <property type="term" value="P:rRNA processing"/>
    <property type="evidence" value="ECO:0007669"/>
    <property type="project" value="TreeGrafter"/>
</dbReference>
<dbReference type="SUPFAM" id="SSF50249">
    <property type="entry name" value="Nucleic acid-binding proteins"/>
    <property type="match status" value="1"/>
</dbReference>
<dbReference type="GO" id="GO:0046872">
    <property type="term" value="F:metal ion binding"/>
    <property type="evidence" value="ECO:0007669"/>
    <property type="project" value="UniProtKB-KW"/>
</dbReference>
<evidence type="ECO:0000256" key="2">
    <source>
        <dbReference type="ARBA" id="ARBA00005522"/>
    </source>
</evidence>
<geneLocation type="plastid" evidence="9"/>
<dbReference type="InterPro" id="IPR003029">
    <property type="entry name" value="S1_domain"/>
</dbReference>
<dbReference type="GO" id="GO:0016787">
    <property type="term" value="F:hydrolase activity"/>
    <property type="evidence" value="ECO:0007669"/>
    <property type="project" value="UniProtKB-KW"/>
</dbReference>
<sequence length="440" mass="50440">MKKKLIISRLHNIAAILYNNRIQEFTIINNTYQVSDIYLGVVNKIFPGINAAFVELQTRKKNGFIHASDSGPLKRKPNITNITKIFSIHQKILVQIVKESTLHKGPKLTANIALSGRYIIFMPFSHTICIAKNISDEKQRHHLKALAILLKPLNMGVLFRENSVGINENVILEEINSLRKQWNFIQKSALAGTNPYLIYKHNNIVQKSLKDFYDPSIQKIIVDSAKTLLQVNQYFQKQIHCPKQLNTCLKLLASCQYFPEKFRLISKLLENLGNHVLLPLGGYLSIEVSNALTMIDVNSGSFQNASNSRETVLMINCLAATEIGYQLCKRNITGIIVIDFINMHNQQDKLYLLEHLCTTLNRDWTKPQIVQLSELGLVEIVRQRKSKNLLEISSEHLLLSNSRLLINSNRGFYSNNSYVFFKKIFPWVHILTLKYNIKIV</sequence>
<evidence type="ECO:0000256" key="1">
    <source>
        <dbReference type="ARBA" id="ARBA00001946"/>
    </source>
</evidence>
<dbReference type="InterPro" id="IPR019307">
    <property type="entry name" value="RNA-bd_AU-1/RNase_E/G"/>
</dbReference>
<organism evidence="9">
    <name type="scientific">Hildenbrandia rivularis</name>
    <dbReference type="NCBI Taxonomy" id="135206"/>
    <lineage>
        <taxon>Eukaryota</taxon>
        <taxon>Rhodophyta</taxon>
        <taxon>Florideophyceae</taxon>
        <taxon>Hildenbrandiophycidae</taxon>
        <taxon>Hildenbrandiales</taxon>
        <taxon>Hildenbrandiaceae</taxon>
        <taxon>Hildenbrandia</taxon>
    </lineage>
</organism>
<name>A0A1C9CFK3_9FLOR</name>
<dbReference type="GO" id="GO:0003723">
    <property type="term" value="F:RNA binding"/>
    <property type="evidence" value="ECO:0007669"/>
    <property type="project" value="UniProtKB-KW"/>
</dbReference>
<keyword evidence="5" id="KW-0460">Magnesium</keyword>
<dbReference type="PANTHER" id="PTHR30001:SF0">
    <property type="entry name" value="RIBONUCLEASE G"/>
    <property type="match status" value="1"/>
</dbReference>
<evidence type="ECO:0000256" key="7">
    <source>
        <dbReference type="ARBA" id="ARBA00023436"/>
    </source>
</evidence>
<evidence type="ECO:0000259" key="8">
    <source>
        <dbReference type="PROSITE" id="PS50126"/>
    </source>
</evidence>
<reference evidence="9" key="1">
    <citation type="journal article" date="2016" name="BMC Biol.">
        <title>Parallel evolution of highly conserved plastid genome architecture in red seaweeds and seed plants.</title>
        <authorList>
            <person name="Lee J."/>
            <person name="Cho C.H."/>
            <person name="Park S.I."/>
            <person name="Choi J.W."/>
            <person name="Song H.S."/>
            <person name="West J.A."/>
            <person name="Bhattacharya D."/>
            <person name="Yoon H.S."/>
        </authorList>
    </citation>
    <scope>NUCLEOTIDE SEQUENCE</scope>
</reference>
<evidence type="ECO:0000256" key="6">
    <source>
        <dbReference type="ARBA" id="ARBA00022884"/>
    </source>
</evidence>
<dbReference type="RefSeq" id="YP_009297617.1">
    <property type="nucleotide sequence ID" value="NC_031177.1"/>
</dbReference>
<protein>
    <submittedName>
        <fullName evidence="9">Ribonuclease E</fullName>
    </submittedName>
</protein>
<keyword evidence="3" id="KW-0479">Metal-binding</keyword>
<dbReference type="PROSITE" id="PS50126">
    <property type="entry name" value="S1"/>
    <property type="match status" value="1"/>
</dbReference>
<dbReference type="EMBL" id="KX284723">
    <property type="protein sequence ID" value="AOM67161.1"/>
    <property type="molecule type" value="Genomic_DNA"/>
</dbReference>
<feature type="domain" description="S1 motif" evidence="8">
    <location>
        <begin position="35"/>
        <end position="117"/>
    </location>
</feature>
<dbReference type="InterPro" id="IPR012340">
    <property type="entry name" value="NA-bd_OB-fold"/>
</dbReference>
<keyword evidence="9" id="KW-0934">Plastid</keyword>
<gene>
    <name evidence="9" type="primary">rne</name>
    <name evidence="9" type="ORF">Hrvl_101</name>
</gene>
<dbReference type="GO" id="GO:0004540">
    <property type="term" value="F:RNA nuclease activity"/>
    <property type="evidence" value="ECO:0007669"/>
    <property type="project" value="InterPro"/>
</dbReference>
<dbReference type="Pfam" id="PF10150">
    <property type="entry name" value="RNase_E_G"/>
    <property type="match status" value="1"/>
</dbReference>
<comment type="similarity">
    <text evidence="2">Belongs to the RNase E/G family.</text>
</comment>
<evidence type="ECO:0000256" key="5">
    <source>
        <dbReference type="ARBA" id="ARBA00022842"/>
    </source>
</evidence>